<comment type="caution">
    <text evidence="3">The sequence shown here is derived from an EMBL/GenBank/DDBJ whole genome shotgun (WGS) entry which is preliminary data.</text>
</comment>
<organism evidence="3">
    <name type="scientific">bioreactor metagenome</name>
    <dbReference type="NCBI Taxonomy" id="1076179"/>
    <lineage>
        <taxon>unclassified sequences</taxon>
        <taxon>metagenomes</taxon>
        <taxon>ecological metagenomes</taxon>
    </lineage>
</organism>
<dbReference type="GO" id="GO:0004760">
    <property type="term" value="F:L-serine-pyruvate transaminase activity"/>
    <property type="evidence" value="ECO:0007669"/>
    <property type="project" value="TreeGrafter"/>
</dbReference>
<evidence type="ECO:0000256" key="1">
    <source>
        <dbReference type="ARBA" id="ARBA00001933"/>
    </source>
</evidence>
<protein>
    <submittedName>
        <fullName evidence="3">Uncharacterized protein</fullName>
    </submittedName>
</protein>
<reference evidence="3" key="1">
    <citation type="submission" date="2019-08" db="EMBL/GenBank/DDBJ databases">
        <authorList>
            <person name="Kucharzyk K."/>
            <person name="Murdoch R.W."/>
            <person name="Higgins S."/>
            <person name="Loffler F."/>
        </authorList>
    </citation>
    <scope>NUCLEOTIDE SEQUENCE</scope>
</reference>
<dbReference type="InterPro" id="IPR015424">
    <property type="entry name" value="PyrdxlP-dep_Trfase"/>
</dbReference>
<dbReference type="GO" id="GO:0019265">
    <property type="term" value="P:glycine biosynthetic process, by transamination of glyoxylate"/>
    <property type="evidence" value="ECO:0007669"/>
    <property type="project" value="TreeGrafter"/>
</dbReference>
<dbReference type="EMBL" id="VSSQ01045761">
    <property type="protein sequence ID" value="MPM99670.1"/>
    <property type="molecule type" value="Genomic_DNA"/>
</dbReference>
<evidence type="ECO:0000256" key="2">
    <source>
        <dbReference type="ARBA" id="ARBA00022898"/>
    </source>
</evidence>
<keyword evidence="2" id="KW-0663">Pyridoxal phosphate</keyword>
<dbReference type="SUPFAM" id="SSF53383">
    <property type="entry name" value="PLP-dependent transferases"/>
    <property type="match status" value="1"/>
</dbReference>
<dbReference type="GO" id="GO:0008453">
    <property type="term" value="F:alanine-glyoxylate transaminase activity"/>
    <property type="evidence" value="ECO:0007669"/>
    <property type="project" value="TreeGrafter"/>
</dbReference>
<dbReference type="Gene3D" id="3.90.1150.10">
    <property type="entry name" value="Aspartate Aminotransferase, domain 1"/>
    <property type="match status" value="1"/>
</dbReference>
<gene>
    <name evidence="3" type="ORF">SDC9_146863</name>
</gene>
<accession>A0A645ECV1</accession>
<proteinExistence type="predicted"/>
<sequence>MSLIFALDKQLDRILEEGLENRFARHAAMSKKVQDFCIANGMEPLAKEAYRSRTVVTVKNELKWDISALNKFLQTRGMRIANGYGKIKDLTYRVATMGETTMEDIDKLLAGFADFMKQ</sequence>
<comment type="cofactor">
    <cofactor evidence="1">
        <name>pyridoxal 5'-phosphate</name>
        <dbReference type="ChEBI" id="CHEBI:597326"/>
    </cofactor>
</comment>
<dbReference type="PANTHER" id="PTHR21152:SF40">
    <property type="entry name" value="ALANINE--GLYOXYLATE AMINOTRANSFERASE"/>
    <property type="match status" value="1"/>
</dbReference>
<name>A0A645ECV1_9ZZZZ</name>
<dbReference type="AlphaFoldDB" id="A0A645ECV1"/>
<dbReference type="InterPro" id="IPR015422">
    <property type="entry name" value="PyrdxlP-dep_Trfase_small"/>
</dbReference>
<evidence type="ECO:0000313" key="3">
    <source>
        <dbReference type="EMBL" id="MPM99670.1"/>
    </source>
</evidence>
<dbReference type="GO" id="GO:0005777">
    <property type="term" value="C:peroxisome"/>
    <property type="evidence" value="ECO:0007669"/>
    <property type="project" value="TreeGrafter"/>
</dbReference>
<dbReference type="PANTHER" id="PTHR21152">
    <property type="entry name" value="AMINOTRANSFERASE CLASS V"/>
    <property type="match status" value="1"/>
</dbReference>